<sequence>MKKILQIAVAGLMLCCISGGAFAQGSTLYGSGIKVPLNEDGSKYIRFITWHQVWVRYNENNAGSIRNRELQDHTFDVGLRRSRFLLYSQISPRFLIVTHFGINNQNAVSGGVSAADGKKPQLFMHDAYTEYKVAGDYLSVGAGLHYWNGISRMTNASTLNFMTIDAPIINWPTIDAIDQFARMLGVYAKGKVGKLDYRVALNDPFVTNTGATDPTAAANYNPENNKKVFQGYFNYQFMDQESNLLPYMVGTYLGTKKVFNLGAGFLHNGDGAWRSEIRNAGQDTVTIKSDIDLFGVDAFLDLPLNTDAGTALTAYAVYYNYDLGRNNVRSIGIMNPATGGGALRGNAYPTIGTGDIAYAQVGYLLPKNLMGEKARLQPYGAFSYGSFEGLRDSSGDKVPVKVLDVGANLFLEGHHAKFTLNYRNRPDFTNPNGLTYRPEITLQAMIYL</sequence>
<dbReference type="Proteomes" id="UP001476807">
    <property type="component" value="Unassembled WGS sequence"/>
</dbReference>
<protein>
    <recommendedName>
        <fullName evidence="4">Porin</fullName>
    </recommendedName>
</protein>
<evidence type="ECO:0000313" key="3">
    <source>
        <dbReference type="Proteomes" id="UP001476807"/>
    </source>
</evidence>
<accession>A0ABV1RNT4</accession>
<organism evidence="2 3">
    <name type="scientific">Pontibacter populi</name>
    <dbReference type="NCBI Taxonomy" id="890055"/>
    <lineage>
        <taxon>Bacteria</taxon>
        <taxon>Pseudomonadati</taxon>
        <taxon>Bacteroidota</taxon>
        <taxon>Cytophagia</taxon>
        <taxon>Cytophagales</taxon>
        <taxon>Hymenobacteraceae</taxon>
        <taxon>Pontibacter</taxon>
    </lineage>
</organism>
<reference evidence="2 3" key="1">
    <citation type="submission" date="2024-06" db="EMBL/GenBank/DDBJ databases">
        <title>Pontibacter populi HYL7-15.</title>
        <authorList>
            <person name="Kim M.K."/>
        </authorList>
    </citation>
    <scope>NUCLEOTIDE SEQUENCE [LARGE SCALE GENOMIC DNA]</scope>
    <source>
        <strain evidence="2 3">HYL7-15</strain>
    </source>
</reference>
<dbReference type="EMBL" id="JBEOKT010000001">
    <property type="protein sequence ID" value="MER2996044.1"/>
    <property type="molecule type" value="Genomic_DNA"/>
</dbReference>
<name>A0ABV1RNT4_9BACT</name>
<proteinExistence type="predicted"/>
<keyword evidence="1" id="KW-0732">Signal</keyword>
<keyword evidence="3" id="KW-1185">Reference proteome</keyword>
<feature type="signal peptide" evidence="1">
    <location>
        <begin position="1"/>
        <end position="23"/>
    </location>
</feature>
<feature type="chain" id="PRO_5047025725" description="Porin" evidence="1">
    <location>
        <begin position="24"/>
        <end position="448"/>
    </location>
</feature>
<evidence type="ECO:0008006" key="4">
    <source>
        <dbReference type="Google" id="ProtNLM"/>
    </source>
</evidence>
<evidence type="ECO:0000313" key="2">
    <source>
        <dbReference type="EMBL" id="MER2996044.1"/>
    </source>
</evidence>
<comment type="caution">
    <text evidence="2">The sequence shown here is derived from an EMBL/GenBank/DDBJ whole genome shotgun (WGS) entry which is preliminary data.</text>
</comment>
<dbReference type="RefSeq" id="WP_350410125.1">
    <property type="nucleotide sequence ID" value="NZ_JBEOKT010000001.1"/>
</dbReference>
<evidence type="ECO:0000256" key="1">
    <source>
        <dbReference type="SAM" id="SignalP"/>
    </source>
</evidence>
<gene>
    <name evidence="2" type="ORF">ABS362_00720</name>
</gene>